<keyword evidence="6" id="KW-0813">Transport</keyword>
<reference evidence="16" key="3">
    <citation type="submission" date="2025-08" db="UniProtKB">
        <authorList>
            <consortium name="Ensembl"/>
        </authorList>
    </citation>
    <scope>IDENTIFICATION</scope>
</reference>
<evidence type="ECO:0000313" key="16">
    <source>
        <dbReference type="Ensembl" id="ENSACLP00000069014.1"/>
    </source>
</evidence>
<keyword evidence="10 14" id="KW-1133">Transmembrane helix</keyword>
<evidence type="ECO:0000256" key="6">
    <source>
        <dbReference type="ARBA" id="ARBA00022448"/>
    </source>
</evidence>
<evidence type="ECO:0000256" key="10">
    <source>
        <dbReference type="ARBA" id="ARBA00022989"/>
    </source>
</evidence>
<accession>A0AAX7UI23</accession>
<dbReference type="Ensembl" id="ENSACLT00000050433.1">
    <property type="protein sequence ID" value="ENSACLP00000069014.1"/>
    <property type="gene ID" value="ENSACLG00000015697.2"/>
</dbReference>
<evidence type="ECO:0000256" key="8">
    <source>
        <dbReference type="ARBA" id="ARBA00022597"/>
    </source>
</evidence>
<dbReference type="PANTHER" id="PTHR23503:SF130">
    <property type="entry name" value="SOLUTE CARRIER FAMILY 2 (FACILITATED GLUCOSE TRANSPORTER), MEMBER 9-LIKE 1"/>
    <property type="match status" value="1"/>
</dbReference>
<dbReference type="InterPro" id="IPR045263">
    <property type="entry name" value="GLUT"/>
</dbReference>
<evidence type="ECO:0000256" key="11">
    <source>
        <dbReference type="ARBA" id="ARBA00023136"/>
    </source>
</evidence>
<feature type="transmembrane region" description="Helical" evidence="14">
    <location>
        <begin position="50"/>
        <end position="69"/>
    </location>
</feature>
<proteinExistence type="inferred from homology"/>
<dbReference type="SUPFAM" id="SSF103473">
    <property type="entry name" value="MFS general substrate transporter"/>
    <property type="match status" value="1"/>
</dbReference>
<dbReference type="Gene3D" id="1.20.1250.20">
    <property type="entry name" value="MFS general substrate transporter like domains"/>
    <property type="match status" value="1"/>
</dbReference>
<dbReference type="GO" id="GO:0005353">
    <property type="term" value="F:fructose transmembrane transporter activity"/>
    <property type="evidence" value="ECO:0007669"/>
    <property type="project" value="UniProtKB-ARBA"/>
</dbReference>
<feature type="transmembrane region" description="Helical" evidence="14">
    <location>
        <begin position="227"/>
        <end position="246"/>
    </location>
</feature>
<evidence type="ECO:0000256" key="5">
    <source>
        <dbReference type="ARBA" id="ARBA00015973"/>
    </source>
</evidence>
<dbReference type="FunFam" id="1.20.1250.20:FF:001511">
    <property type="entry name" value="Solute carrier family 2, facilitated glucose transporter member 5"/>
    <property type="match status" value="1"/>
</dbReference>
<feature type="transmembrane region" description="Helical" evidence="14">
    <location>
        <begin position="376"/>
        <end position="398"/>
    </location>
</feature>
<reference evidence="17" key="2">
    <citation type="submission" date="2023-03" db="EMBL/GenBank/DDBJ databases">
        <authorList>
            <consortium name="Wellcome Sanger Institute Data Sharing"/>
        </authorList>
    </citation>
    <scope>NUCLEOTIDE SEQUENCE [LARGE SCALE GENOMIC DNA]</scope>
</reference>
<dbReference type="GO" id="GO:0055056">
    <property type="term" value="F:D-glucose transmembrane transporter activity"/>
    <property type="evidence" value="ECO:0007669"/>
    <property type="project" value="TreeGrafter"/>
</dbReference>
<dbReference type="InterPro" id="IPR036259">
    <property type="entry name" value="MFS_trans_sf"/>
</dbReference>
<evidence type="ECO:0000256" key="2">
    <source>
        <dbReference type="ARBA" id="ARBA00004135"/>
    </source>
</evidence>
<dbReference type="GeneTree" id="ENSGT00940000166173"/>
<dbReference type="Proteomes" id="UP000265100">
    <property type="component" value="Chromosome 5"/>
</dbReference>
<organism evidence="16 17">
    <name type="scientific">Astatotilapia calliptera</name>
    <name type="common">Eastern happy</name>
    <name type="synonym">Chromis callipterus</name>
    <dbReference type="NCBI Taxonomy" id="8154"/>
    <lineage>
        <taxon>Eukaryota</taxon>
        <taxon>Metazoa</taxon>
        <taxon>Chordata</taxon>
        <taxon>Craniata</taxon>
        <taxon>Vertebrata</taxon>
        <taxon>Euteleostomi</taxon>
        <taxon>Actinopterygii</taxon>
        <taxon>Neopterygii</taxon>
        <taxon>Teleostei</taxon>
        <taxon>Neoteleostei</taxon>
        <taxon>Acanthomorphata</taxon>
        <taxon>Ovalentaria</taxon>
        <taxon>Cichlomorphae</taxon>
        <taxon>Cichliformes</taxon>
        <taxon>Cichlidae</taxon>
        <taxon>African cichlids</taxon>
        <taxon>Pseudocrenilabrinae</taxon>
        <taxon>Haplochromini</taxon>
        <taxon>Astatotilapia</taxon>
    </lineage>
</organism>
<evidence type="ECO:0000256" key="9">
    <source>
        <dbReference type="ARBA" id="ARBA00022692"/>
    </source>
</evidence>
<evidence type="ECO:0000256" key="14">
    <source>
        <dbReference type="SAM" id="Phobius"/>
    </source>
</evidence>
<evidence type="ECO:0000313" key="17">
    <source>
        <dbReference type="Proteomes" id="UP000265100"/>
    </source>
</evidence>
<comment type="catalytic activity">
    <reaction evidence="1">
        <text>D-fructose(out) = D-fructose(in)</text>
        <dbReference type="Rhea" id="RHEA:60372"/>
        <dbReference type="ChEBI" id="CHEBI:37721"/>
    </reaction>
</comment>
<keyword evidence="17" id="KW-1185">Reference proteome</keyword>
<evidence type="ECO:0000256" key="4">
    <source>
        <dbReference type="ARBA" id="ARBA00007004"/>
    </source>
</evidence>
<dbReference type="GO" id="GO:0046323">
    <property type="term" value="P:D-glucose import"/>
    <property type="evidence" value="ECO:0007669"/>
    <property type="project" value="TreeGrafter"/>
</dbReference>
<keyword evidence="7" id="KW-1003">Cell membrane</keyword>
<reference evidence="16" key="4">
    <citation type="submission" date="2025-09" db="UniProtKB">
        <authorList>
            <consortium name="Ensembl"/>
        </authorList>
    </citation>
    <scope>IDENTIFICATION</scope>
</reference>
<feature type="transmembrane region" description="Helical" evidence="14">
    <location>
        <begin position="102"/>
        <end position="122"/>
    </location>
</feature>
<feature type="transmembrane region" description="Helical" evidence="14">
    <location>
        <begin position="404"/>
        <end position="422"/>
    </location>
</feature>
<reference evidence="16 17" key="1">
    <citation type="submission" date="2018-05" db="EMBL/GenBank/DDBJ databases">
        <authorList>
            <person name="Datahose"/>
        </authorList>
    </citation>
    <scope>NUCLEOTIDE SEQUENCE</scope>
</reference>
<dbReference type="GO" id="GO:0042383">
    <property type="term" value="C:sarcolemma"/>
    <property type="evidence" value="ECO:0007669"/>
    <property type="project" value="UniProtKB-SubCell"/>
</dbReference>
<dbReference type="GO" id="GO:0070837">
    <property type="term" value="P:dehydroascorbic acid transport"/>
    <property type="evidence" value="ECO:0007669"/>
    <property type="project" value="TreeGrafter"/>
</dbReference>
<feature type="transmembrane region" description="Helical" evidence="14">
    <location>
        <begin position="162"/>
        <end position="182"/>
    </location>
</feature>
<evidence type="ECO:0000259" key="15">
    <source>
        <dbReference type="PROSITE" id="PS50850"/>
    </source>
</evidence>
<comment type="similarity">
    <text evidence="4">Belongs to the major facilitator superfamily. Sugar transporter (TC 2.A.1.1) family. Glucose transporter subfamily.</text>
</comment>
<name>A0AAX7UI23_ASTCA</name>
<dbReference type="AlphaFoldDB" id="A0AAX7UI23"/>
<evidence type="ECO:0000256" key="12">
    <source>
        <dbReference type="ARBA" id="ARBA00029961"/>
    </source>
</evidence>
<comment type="subcellular location">
    <subcellularLocation>
        <location evidence="2">Cell membrane</location>
        <location evidence="2">Sarcolemma</location>
    </subcellularLocation>
    <subcellularLocation>
        <location evidence="3">Cell membrane</location>
        <topology evidence="3">Multi-pass membrane protein</topology>
    </subcellularLocation>
</comment>
<keyword evidence="11 14" id="KW-0472">Membrane</keyword>
<dbReference type="PANTHER" id="PTHR23503">
    <property type="entry name" value="SOLUTE CARRIER FAMILY 2"/>
    <property type="match status" value="1"/>
</dbReference>
<evidence type="ECO:0000256" key="1">
    <source>
        <dbReference type="ARBA" id="ARBA00000590"/>
    </source>
</evidence>
<feature type="domain" description="Major facilitator superfamily (MFS) profile" evidence="15">
    <location>
        <begin position="54"/>
        <end position="497"/>
    </location>
</feature>
<evidence type="ECO:0000256" key="7">
    <source>
        <dbReference type="ARBA" id="ARBA00022475"/>
    </source>
</evidence>
<feature type="transmembrane region" description="Helical" evidence="14">
    <location>
        <begin position="443"/>
        <end position="467"/>
    </location>
</feature>
<dbReference type="Pfam" id="PF00083">
    <property type="entry name" value="Sugar_tr"/>
    <property type="match status" value="1"/>
</dbReference>
<evidence type="ECO:0000256" key="3">
    <source>
        <dbReference type="ARBA" id="ARBA00004651"/>
    </source>
</evidence>
<dbReference type="PROSITE" id="PS50850">
    <property type="entry name" value="MFS"/>
    <property type="match status" value="1"/>
</dbReference>
<dbReference type="InterPro" id="IPR005828">
    <property type="entry name" value="MFS_sugar_transport-like"/>
</dbReference>
<feature type="transmembrane region" description="Helical" evidence="14">
    <location>
        <begin position="349"/>
        <end position="369"/>
    </location>
</feature>
<dbReference type="InterPro" id="IPR020846">
    <property type="entry name" value="MFS_dom"/>
</dbReference>
<keyword evidence="9 14" id="KW-0812">Transmembrane</keyword>
<protein>
    <recommendedName>
        <fullName evidence="5">Solute carrier family 2, facilitated glucose transporter member 5</fullName>
    </recommendedName>
    <alternativeName>
        <fullName evidence="13">Fructose transporter</fullName>
    </alternativeName>
    <alternativeName>
        <fullName evidence="12">Glucose transporter type 5, small intestine</fullName>
    </alternativeName>
</protein>
<feature type="transmembrane region" description="Helical" evidence="14">
    <location>
        <begin position="473"/>
        <end position="493"/>
    </location>
</feature>
<sequence length="528" mass="58755">MYCKYVHVDFKYNLNILFTFLLKCFVTNLKHIYKSDSSDFSPLLQTHGNALFLILVLGLGGSFQVGFHITGLSSPSPYIQCFINNSWYDRYGEPPHPQTVTMIWSLIVSMFAVGGLFGAISVKFISDLLGRKKAMICNSFIAVLAAGFMLTSKNVNSFEMIIVARFLFGYSAGLGMNTHLIYLGEISPRKIRGIVTLTSATFTSLGKVSGRAFGLSEILGREDTWDILLSVAALFSFVQIVMLPFFPETPRYLLIEKGDDKACKKALQSLWGQGDYQQEMDEMLTEQAAIEAAPPVSLLQLLRDRTVRWQVITISIIYCCNQLSGMSTISTFTYDIFLEAGIPKKKIRYITLGLGVAEILTSLTCGLLIDLTGRRPLLFGGYGVMSACWIFVTVTLNLKDSSYWVPYITVSLMVVFIVFFCGGPGGATPTLNSELFIQSNRMASLVLTGLQRWFMFAVMGLVFPFLIDALSSYLFVLFASACMLGSLYTFFLLPETKGKTLLEISEEFKAITVCGKSFAEETRTETRL</sequence>
<evidence type="ECO:0000256" key="13">
    <source>
        <dbReference type="ARBA" id="ARBA00031099"/>
    </source>
</evidence>
<dbReference type="GO" id="GO:1990539">
    <property type="term" value="P:fructose import across plasma membrane"/>
    <property type="evidence" value="ECO:0007669"/>
    <property type="project" value="UniProtKB-ARBA"/>
</dbReference>
<feature type="transmembrane region" description="Helical" evidence="14">
    <location>
        <begin position="134"/>
        <end position="150"/>
    </location>
</feature>
<keyword evidence="8" id="KW-0762">Sugar transport</keyword>